<dbReference type="PRINTS" id="PR00455">
    <property type="entry name" value="HTHTETR"/>
</dbReference>
<dbReference type="PANTHER" id="PTHR30055:SF238">
    <property type="entry name" value="MYCOFACTOCIN BIOSYNTHESIS TRANSCRIPTIONAL REGULATOR MFTR-RELATED"/>
    <property type="match status" value="1"/>
</dbReference>
<evidence type="ECO:0000256" key="4">
    <source>
        <dbReference type="PROSITE-ProRule" id="PRU00335"/>
    </source>
</evidence>
<evidence type="ECO:0000313" key="6">
    <source>
        <dbReference type="EMBL" id="MFC0568598.1"/>
    </source>
</evidence>
<evidence type="ECO:0000256" key="1">
    <source>
        <dbReference type="ARBA" id="ARBA00023015"/>
    </source>
</evidence>
<dbReference type="PANTHER" id="PTHR30055">
    <property type="entry name" value="HTH-TYPE TRANSCRIPTIONAL REGULATOR RUTR"/>
    <property type="match status" value="1"/>
</dbReference>
<keyword evidence="3" id="KW-0804">Transcription</keyword>
<evidence type="ECO:0000259" key="5">
    <source>
        <dbReference type="PROSITE" id="PS50977"/>
    </source>
</evidence>
<keyword evidence="1" id="KW-0805">Transcription regulation</keyword>
<organism evidence="6 7">
    <name type="scientific">Plantactinospora siamensis</name>
    <dbReference type="NCBI Taxonomy" id="555372"/>
    <lineage>
        <taxon>Bacteria</taxon>
        <taxon>Bacillati</taxon>
        <taxon>Actinomycetota</taxon>
        <taxon>Actinomycetes</taxon>
        <taxon>Micromonosporales</taxon>
        <taxon>Micromonosporaceae</taxon>
        <taxon>Plantactinospora</taxon>
    </lineage>
</organism>
<keyword evidence="7" id="KW-1185">Reference proteome</keyword>
<keyword evidence="2 4" id="KW-0238">DNA-binding</keyword>
<dbReference type="EMBL" id="JBHLUE010000036">
    <property type="protein sequence ID" value="MFC0568598.1"/>
    <property type="molecule type" value="Genomic_DNA"/>
</dbReference>
<evidence type="ECO:0000256" key="2">
    <source>
        <dbReference type="ARBA" id="ARBA00023125"/>
    </source>
</evidence>
<protein>
    <submittedName>
        <fullName evidence="6">TetR/AcrR family transcriptional regulator</fullName>
    </submittedName>
</protein>
<dbReference type="Proteomes" id="UP001589894">
    <property type="component" value="Unassembled WGS sequence"/>
</dbReference>
<feature type="domain" description="HTH tetR-type" evidence="5">
    <location>
        <begin position="19"/>
        <end position="79"/>
    </location>
</feature>
<reference evidence="6 7" key="1">
    <citation type="submission" date="2024-09" db="EMBL/GenBank/DDBJ databases">
        <authorList>
            <person name="Sun Q."/>
            <person name="Mori K."/>
        </authorList>
    </citation>
    <scope>NUCLEOTIDE SEQUENCE [LARGE SCALE GENOMIC DNA]</scope>
    <source>
        <strain evidence="6 7">TBRC 2205</strain>
    </source>
</reference>
<evidence type="ECO:0000256" key="3">
    <source>
        <dbReference type="ARBA" id="ARBA00023163"/>
    </source>
</evidence>
<dbReference type="InterPro" id="IPR009057">
    <property type="entry name" value="Homeodomain-like_sf"/>
</dbReference>
<dbReference type="Pfam" id="PF00440">
    <property type="entry name" value="TetR_N"/>
    <property type="match status" value="1"/>
</dbReference>
<dbReference type="InterPro" id="IPR050109">
    <property type="entry name" value="HTH-type_TetR-like_transc_reg"/>
</dbReference>
<dbReference type="InterPro" id="IPR001647">
    <property type="entry name" value="HTH_TetR"/>
</dbReference>
<evidence type="ECO:0000313" key="7">
    <source>
        <dbReference type="Proteomes" id="UP001589894"/>
    </source>
</evidence>
<dbReference type="Gene3D" id="1.10.357.10">
    <property type="entry name" value="Tetracycline Repressor, domain 2"/>
    <property type="match status" value="1"/>
</dbReference>
<name>A0ABV6P8L7_9ACTN</name>
<dbReference type="SUPFAM" id="SSF46689">
    <property type="entry name" value="Homeodomain-like"/>
    <property type="match status" value="1"/>
</dbReference>
<dbReference type="PROSITE" id="PS50977">
    <property type="entry name" value="HTH_TETR_2"/>
    <property type="match status" value="1"/>
</dbReference>
<proteinExistence type="predicted"/>
<comment type="caution">
    <text evidence="6">The sequence shown here is derived from an EMBL/GenBank/DDBJ whole genome shotgun (WGS) entry which is preliminary data.</text>
</comment>
<dbReference type="RefSeq" id="WP_377344147.1">
    <property type="nucleotide sequence ID" value="NZ_JBHLUE010000036.1"/>
</dbReference>
<gene>
    <name evidence="6" type="ORF">ACFFHU_31255</name>
</gene>
<accession>A0ABV6P8L7</accession>
<sequence>MSPRRARATRGRAGDDPAVALRQQLVDTAERLLAERQVGAITTREIARAAGVSDGVLYNYFADKYDLLVAALLRRYAGELATFERDLPAPGTGEVRANLVSYAEAVHKLIADTLPVVTGLMSEPTLLHRFMVEIHREPMGHHRLIGPLADYLTGERRLGRLGDFPLDATVTMIIGSAMMLGFAEVVGGVARGELARGVPDIIDTLLAGIAPG</sequence>
<feature type="DNA-binding region" description="H-T-H motif" evidence="4">
    <location>
        <begin position="42"/>
        <end position="61"/>
    </location>
</feature>